<gene>
    <name evidence="2" type="ORF">METZ01_LOCUS355163</name>
</gene>
<protein>
    <submittedName>
        <fullName evidence="2">Uncharacterized protein</fullName>
    </submittedName>
</protein>
<feature type="non-terminal residue" evidence="2">
    <location>
        <position position="104"/>
    </location>
</feature>
<feature type="compositionally biased region" description="Basic and acidic residues" evidence="1">
    <location>
        <begin position="1"/>
        <end position="22"/>
    </location>
</feature>
<accession>A0A382RX93</accession>
<reference evidence="2" key="1">
    <citation type="submission" date="2018-05" db="EMBL/GenBank/DDBJ databases">
        <authorList>
            <person name="Lanie J.A."/>
            <person name="Ng W.-L."/>
            <person name="Kazmierczak K.M."/>
            <person name="Andrzejewski T.M."/>
            <person name="Davidsen T.M."/>
            <person name="Wayne K.J."/>
            <person name="Tettelin H."/>
            <person name="Glass J.I."/>
            <person name="Rusch D."/>
            <person name="Podicherti R."/>
            <person name="Tsui H.-C.T."/>
            <person name="Winkler M.E."/>
        </authorList>
    </citation>
    <scope>NUCLEOTIDE SEQUENCE</scope>
</reference>
<feature type="non-terminal residue" evidence="2">
    <location>
        <position position="1"/>
    </location>
</feature>
<organism evidence="2">
    <name type="scientific">marine metagenome</name>
    <dbReference type="NCBI Taxonomy" id="408172"/>
    <lineage>
        <taxon>unclassified sequences</taxon>
        <taxon>metagenomes</taxon>
        <taxon>ecological metagenomes</taxon>
    </lineage>
</organism>
<dbReference type="AlphaFoldDB" id="A0A382RX93"/>
<dbReference type="EMBL" id="UINC01124874">
    <property type="protein sequence ID" value="SVD02309.1"/>
    <property type="molecule type" value="Genomic_DNA"/>
</dbReference>
<proteinExistence type="predicted"/>
<feature type="region of interest" description="Disordered" evidence="1">
    <location>
        <begin position="1"/>
        <end position="104"/>
    </location>
</feature>
<name>A0A382RX93_9ZZZZ</name>
<feature type="compositionally biased region" description="Basic residues" evidence="1">
    <location>
        <begin position="34"/>
        <end position="57"/>
    </location>
</feature>
<evidence type="ECO:0000256" key="1">
    <source>
        <dbReference type="SAM" id="MobiDB-lite"/>
    </source>
</evidence>
<feature type="compositionally biased region" description="Basic residues" evidence="1">
    <location>
        <begin position="93"/>
        <end position="104"/>
    </location>
</feature>
<evidence type="ECO:0000313" key="2">
    <source>
        <dbReference type="EMBL" id="SVD02309.1"/>
    </source>
</evidence>
<sequence length="104" mass="12010">HRRRPGPVDRPDLGGHHQDHPTTRRPRPGPTGGRPRRRPPHPDRRHCRRPPSGRRRGDRSGRPPGLRPRPTGRRSADRPARRTPATLLCPRVATRRRRAHHRGL</sequence>